<evidence type="ECO:0000256" key="1">
    <source>
        <dbReference type="PROSITE-ProRule" id="PRU00076"/>
    </source>
</evidence>
<keyword evidence="1" id="KW-0245">EGF-like domain</keyword>
<feature type="domain" description="Fibronectin type-III" evidence="5">
    <location>
        <begin position="3220"/>
        <end position="3309"/>
    </location>
</feature>
<dbReference type="Proteomes" id="UP000887568">
    <property type="component" value="Unplaced"/>
</dbReference>
<feature type="domain" description="EGF-like" evidence="4">
    <location>
        <begin position="22"/>
        <end position="56"/>
    </location>
</feature>
<evidence type="ECO:0000313" key="6">
    <source>
        <dbReference type="EnsemblMetazoa" id="XP_038050840.1"/>
    </source>
</evidence>
<evidence type="ECO:0000256" key="2">
    <source>
        <dbReference type="SAM" id="MobiDB-lite"/>
    </source>
</evidence>
<accession>A0A913ZIG9</accession>
<keyword evidence="1" id="KW-1015">Disulfide bond</keyword>
<feature type="region of interest" description="Disordered" evidence="2">
    <location>
        <begin position="2176"/>
        <end position="2211"/>
    </location>
</feature>
<dbReference type="GeneID" id="119723990"/>
<feature type="chain" id="PRO_5036859281" evidence="3">
    <location>
        <begin position="24"/>
        <end position="3309"/>
    </location>
</feature>
<dbReference type="EnsemblMetazoa" id="XM_038194912.1">
    <property type="protein sequence ID" value="XP_038050840.1"/>
    <property type="gene ID" value="LOC119723990"/>
</dbReference>
<dbReference type="Gene3D" id="2.10.25.10">
    <property type="entry name" value="Laminin"/>
    <property type="match status" value="1"/>
</dbReference>
<keyword evidence="7" id="KW-1185">Reference proteome</keyword>
<evidence type="ECO:0000259" key="4">
    <source>
        <dbReference type="PROSITE" id="PS50026"/>
    </source>
</evidence>
<reference evidence="6" key="1">
    <citation type="submission" date="2022-11" db="UniProtKB">
        <authorList>
            <consortium name="EnsemblMetazoa"/>
        </authorList>
    </citation>
    <scope>IDENTIFICATION</scope>
</reference>
<dbReference type="InterPro" id="IPR036116">
    <property type="entry name" value="FN3_sf"/>
</dbReference>
<dbReference type="CDD" id="cd00054">
    <property type="entry name" value="EGF_CA"/>
    <property type="match status" value="1"/>
</dbReference>
<evidence type="ECO:0000256" key="3">
    <source>
        <dbReference type="SAM" id="SignalP"/>
    </source>
</evidence>
<feature type="region of interest" description="Disordered" evidence="2">
    <location>
        <begin position="1264"/>
        <end position="1283"/>
    </location>
</feature>
<dbReference type="InterPro" id="IPR000742">
    <property type="entry name" value="EGF"/>
</dbReference>
<dbReference type="OrthoDB" id="6061841at2759"/>
<dbReference type="SMART" id="SM00181">
    <property type="entry name" value="EGF"/>
    <property type="match status" value="2"/>
</dbReference>
<comment type="caution">
    <text evidence="1">Lacks conserved residue(s) required for the propagation of feature annotation.</text>
</comment>
<organism evidence="6 7">
    <name type="scientific">Patiria miniata</name>
    <name type="common">Bat star</name>
    <name type="synonym">Asterina miniata</name>
    <dbReference type="NCBI Taxonomy" id="46514"/>
    <lineage>
        <taxon>Eukaryota</taxon>
        <taxon>Metazoa</taxon>
        <taxon>Echinodermata</taxon>
        <taxon>Eleutherozoa</taxon>
        <taxon>Asterozoa</taxon>
        <taxon>Asteroidea</taxon>
        <taxon>Valvatacea</taxon>
        <taxon>Valvatida</taxon>
        <taxon>Asterinidae</taxon>
        <taxon>Patiria</taxon>
    </lineage>
</organism>
<dbReference type="InterPro" id="IPR003961">
    <property type="entry name" value="FN3_dom"/>
</dbReference>
<evidence type="ECO:0000313" key="7">
    <source>
        <dbReference type="Proteomes" id="UP000887568"/>
    </source>
</evidence>
<dbReference type="Gene3D" id="2.60.120.260">
    <property type="entry name" value="Galactose-binding domain-like"/>
    <property type="match status" value="1"/>
</dbReference>
<dbReference type="PANTHER" id="PTHR16897">
    <property type="entry name" value="OS10G0105400 PROTEIN"/>
    <property type="match status" value="1"/>
</dbReference>
<proteinExistence type="predicted"/>
<dbReference type="PROSITE" id="PS50853">
    <property type="entry name" value="FN3"/>
    <property type="match status" value="1"/>
</dbReference>
<name>A0A913ZIG9_PATMI</name>
<sequence length="3309" mass="359348">MAVLSSVILVIATCLMRSWMAEAVTCFGMSTCENGGTCDAPDYCLCPRGYYSPRCEECRPIDHCLQVFCNSYYDAQCDQCDGDFGSVFGSAYKKTGDQRRCIKQCSWRADSNACFPGSCTDAQCTCSSGFSGADCRTMDEAQAPVLSELRATLLMGTTTLELEGVGNDTATLYTGVRNSTDIRIHWKSSYQPTGLPNPSAVDGTGQPVYPYIADVNLGIVSARVTALVHFAQGGTYALGSEDCPAAGSQDNPATTLVICEYTFSIDYSVWTPANGDTLRYEVDTTNGGNMQLYDRDNSDTILTRYYLGQTVSASANFTFDLDSPYHCLNISAGCRSTMLYAGEDVTTEADITITWQGWADDLSGIGEYDLQVRQLSGHHGDEMTETFDSPAVYTGTAVSGHTVTLPHTGVYSIVLSVYDKAGNAQLTRRFVFFDDDPDDVTIQSHAVLRVLSANADTDYMWITDLGPASGSTSVILDWRNRFANTHHHSQGLLKPIGLYASGDIESDYDQNFGRRGRAAVPNALGVTEFRVLHAIDHSGGQTILNASSDGSHNWSNESTNTQATFDLTLVDGDSIRFWVEASDIAGHSVKDGVLTHVDSSPPVIDDGDGNLAVPSSADLDNVGIAFKTYDIHSGIRTIEWRIFTNESGTEVELARQTLPPVKIDPATEDCDPASCMCIPIGDCYAVYYGFNPAVHIGPHTSDYFVGLTVTNHARLVATTTIKVTVDSSPPEAGLVHDGIRGSNEVDYQEFNELSAYWDGFSDKESGVAFYRYLFDELCWDDPAMMDLVQDNMTQTTATHASWTAPSPGRYYVTVVAYNTAQESSDPVCSDGVVIDTSPPELTQIAISYARMWPGLAKDAEGPVWFINEHRRKMELINASSDCSLIATPVNDLSVYPDVTASKARPQHINCQTFQGIEERVFLPTHKHVTISWTGVDPESSIYDYEIGLSSDPSNPTPDLVTFRSTSGHDHFVMYHPHISQGNVFYLVLKAVNKAQASTIKVVGPVIVDTTPPMFGGRVSVHVENEYLIAEWGDSGFIDDEDTSLRHQVAIGHSPGGTETFPYQAQDDLKVGPCQLRTSCAAFSLDDLGWRLHGDHEYYVSVRAQNGAGLATVGTSSVYRHIVQLPSVGVVLDVAPLGEAADVTLGVAKDIDVQTDTTSISARWFGFEHPHLAINYEIAVGSEGGASDVSGGFIDVGNATFYRLEGLALTPLTTYYVTVRASSDTGSVNVTSDGVKVIQEGQALEGAVIKDGLGCDQDAMSVPSGLSHHSSVAGQPCQDDTTYQSSTSDISARWTISEMLQPYVTNILWAVEQELDTFSGNGASTMDWVSLLDYQDLGMAFHHVEASVGMNDGTHIRSKVKFCHDGVCFRPIASDGFWVLSRPPEVGEVTISDIATEDSSTELSVVFQPFIHEYIQHEDQLALMDHYEWNIAVEGGAVLSDWKLAESLLVSGERARFTASYNGHLDPRLCHRLSVRGFNKAGLSSIATTNLPDCIGLSTPHDVIDADHEVHLEQNAAWHEPDKDYISSTTSLSAVWPQLRHRAYVWAAIEDIGTTEFGNLDDGLQFPCDHPMQKACGQTDKEYVNVPGLSLQHGSRYRICIHANRVVLQHETWNQTLPSVSSCSDGVVVDTTPPTPGSVSIGGGQHQAFQRSSSELALHWDSFTDQEEHGLSSHHAGIQYYEYAIGSFRGGSDVTDFTRLGLTDSVIVNSLRLQHGHSYYGTVRAYDFVGLFAEVTSDPIIIDAMPPAVNDSFTLNIGGSFIRSTTSLSASWENVFSDKQSGVAYYEWAVGSHPGHADIMPFTRETSESGTSDPSQPLRLQEGHSYFITVKAVDHVQLIRSKSFGAYVVDASPPLAGHVFDGDPSTNHRDRDFQEDRTAIGASWEGFHDPHSALVGYSWFAGTCPGCSDVVPRQHVGLETSVTADSLNLVPGLTYYVTVTACNAADLCTSVTSDGVTVDDSPPVVGRVYDGGPGGGDISFQSSRLQLRAHWWGFHDPHSGLSHYEWCAGTTPGAEDILPSTRIELSEDTLIFLSDSDQMPIGTDIYVTVRAYNRLGLWSQATSNGFRVDSSLPDVVNAPAVDETFGTAVQNTQVLCDLIRISWRFQDPESGIKEQYLSVSTHRNGDINIPPKKVAGSETDHTFTNLTLSDGSRYFITVSACNYAGLCTESKAEPLLVDASPPSQGRFASGTESASNPELTSPGPELATPTTPSPYHSGWMTWLEDPRTSLGSLALAWLGFADVHSGISHYLISVGRTYAGSELTPRGPVRIDHRNNNSMPTDEDTLQTAVFPLEGSITDLEPPYLYISIWAVNGVGISSARLHAAFEASPTSPIEGALVPLQDCVVSTCEGHCACTQSNRGCSTGSEICNDVSNSNPNSEIEVLDVLDVMFDGIDYGIDIDDTATQYMMAAVWRVSDPKGLDIKWYECSIGDDSSTPSQPAGVFDPAMEKIWFDAGQDNHTVITLNKDQKLTKGVQYYFFVRAWYDANTYAVFRSDGITPDVTPPKVSTASSFKVKDLARSDSRKDDDYLTDPNTIFISWEGVFRDDAMSHYQVSLSIYPGGEDIGPFSNRTLPAGEFTTGLADLGLRSGQRYYANVRAFNKAGLHTLRSSDGFVVDTERPHPGVVYDGIGLHDVEYQNFSTVISASWHGFVDLESFIDHYEWCVGQTPSPEDDGILPCTDVGLHLSSSRTLVVPLAEGIRYYSKVSAVDAAGLQSVIVTSDGFVVDTSAPEPLEHIQLGENLLTNPSFEGREGQDPVPHWEVEPGSDVSVEASESNIAQDGRSFLSLHGAVSQTFNTVQGSHYRVVVFASHAVPAHNPLLNQEGRIEAPGLNRVFRLYDRPAHGHSDQSLSSVRWHQHRFYFTASDAASTLKISSVGQSNGILLDNIQVRLVTTGPSTGNGSVEVHTQFIHSWSSIQAKWHFVDPESPIVDYSWAIGTTRGGTQLQSFTSVGTQTDATNTRLGMKHGSHVHVTVTARNAADLVAVATSGPIIIDFTAPVIEYVSDGGEENDIDFTSNDTDITFSWSASDPESGIEHCEWAVGLEPGLADVIPTSQMPAAVSPVTASLPRASLEGQRLYTTITCHNHAGQSSWKSSDGVTIVTEPPSAVAAFVRVKTVSETQYYTRDRHQSQKDALKASWDGFADPFGIHFYECHLNGPDAVTSWTFCGSTSETNLDWSGLSLVDDATYTLSVRAINHAGLTSQAISQSFSVESSWPTVHALSLLRSSWPGNTTVDLAWDGLFSSPSSSLVYEVSLGTIPGGSDIMQWVETMETGMRVSPLAPFTDYHLTLTVINAAGLSQTVNKIINNE</sequence>
<keyword evidence="3" id="KW-0732">Signal</keyword>
<feature type="compositionally biased region" description="Polar residues" evidence="2">
    <location>
        <begin position="1266"/>
        <end position="1283"/>
    </location>
</feature>
<dbReference type="SMART" id="SM00060">
    <property type="entry name" value="FN3"/>
    <property type="match status" value="7"/>
</dbReference>
<dbReference type="PANTHER" id="PTHR16897:SF2">
    <property type="entry name" value="OS03G0226600 PROTEIN"/>
    <property type="match status" value="1"/>
</dbReference>
<feature type="compositionally biased region" description="Polar residues" evidence="2">
    <location>
        <begin position="2189"/>
        <end position="2198"/>
    </location>
</feature>
<feature type="disulfide bond" evidence="1">
    <location>
        <begin position="46"/>
        <end position="55"/>
    </location>
</feature>
<protein>
    <submittedName>
        <fullName evidence="6">Uncharacterized protein</fullName>
    </submittedName>
</protein>
<feature type="signal peptide" evidence="3">
    <location>
        <begin position="1"/>
        <end position="23"/>
    </location>
</feature>
<dbReference type="RefSeq" id="XP_038050840.1">
    <property type="nucleotide sequence ID" value="XM_038194912.1"/>
</dbReference>
<dbReference type="PROSITE" id="PS50026">
    <property type="entry name" value="EGF_3"/>
    <property type="match status" value="1"/>
</dbReference>
<dbReference type="SUPFAM" id="SSF49265">
    <property type="entry name" value="Fibronectin type III"/>
    <property type="match status" value="4"/>
</dbReference>
<evidence type="ECO:0000259" key="5">
    <source>
        <dbReference type="PROSITE" id="PS50853"/>
    </source>
</evidence>